<comment type="similarity">
    <text evidence="2 7">Belongs to the zinc-containing alcohol dehydrogenase family.</text>
</comment>
<proteinExistence type="inferred from homology"/>
<dbReference type="OrthoDB" id="1879366at2759"/>
<dbReference type="Pfam" id="PF00107">
    <property type="entry name" value="ADH_zinc_N"/>
    <property type="match status" value="1"/>
</dbReference>
<evidence type="ECO:0000313" key="9">
    <source>
        <dbReference type="EMBL" id="EME48694.1"/>
    </source>
</evidence>
<dbReference type="eggNOG" id="KOG0023">
    <property type="taxonomic scope" value="Eukaryota"/>
</dbReference>
<name>N1Q2K0_DOTSN</name>
<dbReference type="InterPro" id="IPR002328">
    <property type="entry name" value="ADH_Zn_CS"/>
</dbReference>
<evidence type="ECO:0000256" key="2">
    <source>
        <dbReference type="ARBA" id="ARBA00008072"/>
    </source>
</evidence>
<dbReference type="FunFam" id="3.40.50.720:FF:000039">
    <property type="entry name" value="Alcohol dehydrogenase AdhP"/>
    <property type="match status" value="1"/>
</dbReference>
<dbReference type="OMA" id="QKISGYY"/>
<dbReference type="GO" id="GO:0005737">
    <property type="term" value="C:cytoplasm"/>
    <property type="evidence" value="ECO:0007669"/>
    <property type="project" value="TreeGrafter"/>
</dbReference>
<reference evidence="10" key="1">
    <citation type="journal article" date="2012" name="PLoS Genet.">
        <title>The genomes of the fungal plant pathogens Cladosporium fulvum and Dothistroma septosporum reveal adaptation to different hosts and lifestyles but also signatures of common ancestry.</title>
        <authorList>
            <person name="de Wit P.J.G.M."/>
            <person name="van der Burgt A."/>
            <person name="Oekmen B."/>
            <person name="Stergiopoulos I."/>
            <person name="Abd-Elsalam K.A."/>
            <person name="Aerts A.L."/>
            <person name="Bahkali A.H."/>
            <person name="Beenen H.G."/>
            <person name="Chettri P."/>
            <person name="Cox M.P."/>
            <person name="Datema E."/>
            <person name="de Vries R.P."/>
            <person name="Dhillon B."/>
            <person name="Ganley A.R."/>
            <person name="Griffiths S.A."/>
            <person name="Guo Y."/>
            <person name="Hamelin R.C."/>
            <person name="Henrissat B."/>
            <person name="Kabir M.S."/>
            <person name="Jashni M.K."/>
            <person name="Kema G."/>
            <person name="Klaubauf S."/>
            <person name="Lapidus A."/>
            <person name="Levasseur A."/>
            <person name="Lindquist E."/>
            <person name="Mehrabi R."/>
            <person name="Ohm R.A."/>
            <person name="Owen T.J."/>
            <person name="Salamov A."/>
            <person name="Schwelm A."/>
            <person name="Schijlen E."/>
            <person name="Sun H."/>
            <person name="van den Burg H.A."/>
            <person name="van Ham R.C.H.J."/>
            <person name="Zhang S."/>
            <person name="Goodwin S.B."/>
            <person name="Grigoriev I.V."/>
            <person name="Collemare J."/>
            <person name="Bradshaw R.E."/>
        </authorList>
    </citation>
    <scope>NUCLEOTIDE SEQUENCE [LARGE SCALE GENOMIC DNA]</scope>
    <source>
        <strain evidence="10">NZE10 / CBS 128990</strain>
    </source>
</reference>
<dbReference type="SUPFAM" id="SSF50129">
    <property type="entry name" value="GroES-like"/>
    <property type="match status" value="1"/>
</dbReference>
<keyword evidence="6" id="KW-0520">NAD</keyword>
<evidence type="ECO:0000256" key="7">
    <source>
        <dbReference type="RuleBase" id="RU361277"/>
    </source>
</evidence>
<dbReference type="GO" id="GO:0008270">
    <property type="term" value="F:zinc ion binding"/>
    <property type="evidence" value="ECO:0007669"/>
    <property type="project" value="InterPro"/>
</dbReference>
<dbReference type="InterPro" id="IPR011032">
    <property type="entry name" value="GroES-like_sf"/>
</dbReference>
<dbReference type="Pfam" id="PF08240">
    <property type="entry name" value="ADH_N"/>
    <property type="match status" value="1"/>
</dbReference>
<keyword evidence="3 7" id="KW-0479">Metal-binding</keyword>
<reference evidence="9 10" key="2">
    <citation type="journal article" date="2012" name="PLoS Pathog.">
        <title>Diverse lifestyles and strategies of plant pathogenesis encoded in the genomes of eighteen Dothideomycetes fungi.</title>
        <authorList>
            <person name="Ohm R.A."/>
            <person name="Feau N."/>
            <person name="Henrissat B."/>
            <person name="Schoch C.L."/>
            <person name="Horwitz B.A."/>
            <person name="Barry K.W."/>
            <person name="Condon B.J."/>
            <person name="Copeland A.C."/>
            <person name="Dhillon B."/>
            <person name="Glaser F."/>
            <person name="Hesse C.N."/>
            <person name="Kosti I."/>
            <person name="LaButti K."/>
            <person name="Lindquist E.A."/>
            <person name="Lucas S."/>
            <person name="Salamov A.A."/>
            <person name="Bradshaw R.E."/>
            <person name="Ciuffetti L."/>
            <person name="Hamelin R.C."/>
            <person name="Kema G.H.J."/>
            <person name="Lawrence C."/>
            <person name="Scott J.A."/>
            <person name="Spatafora J.W."/>
            <person name="Turgeon B.G."/>
            <person name="de Wit P.J.G.M."/>
            <person name="Zhong S."/>
            <person name="Goodwin S.B."/>
            <person name="Grigoriev I.V."/>
        </authorList>
    </citation>
    <scope>NUCLEOTIDE SEQUENCE [LARGE SCALE GENOMIC DNA]</scope>
    <source>
        <strain evidence="10">NZE10 / CBS 128990</strain>
    </source>
</reference>
<dbReference type="SMART" id="SM00829">
    <property type="entry name" value="PKS_ER"/>
    <property type="match status" value="1"/>
</dbReference>
<keyword evidence="10" id="KW-1185">Reference proteome</keyword>
<evidence type="ECO:0000313" key="10">
    <source>
        <dbReference type="Proteomes" id="UP000016933"/>
    </source>
</evidence>
<dbReference type="Gene3D" id="3.90.180.10">
    <property type="entry name" value="Medium-chain alcohol dehydrogenases, catalytic domain"/>
    <property type="match status" value="1"/>
</dbReference>
<gene>
    <name evidence="9" type="ORF">DOTSEDRAFT_19212</name>
</gene>
<keyword evidence="5" id="KW-0560">Oxidoreductase</keyword>
<dbReference type="PANTHER" id="PTHR42940">
    <property type="entry name" value="ALCOHOL DEHYDROGENASE 1-RELATED"/>
    <property type="match status" value="1"/>
</dbReference>
<accession>N1Q2K0</accession>
<dbReference type="PROSITE" id="PS00059">
    <property type="entry name" value="ADH_ZINC"/>
    <property type="match status" value="1"/>
</dbReference>
<dbReference type="HOGENOM" id="CLU_026673_20_1_1"/>
<dbReference type="EMBL" id="KB446535">
    <property type="protein sequence ID" value="EME48694.1"/>
    <property type="molecule type" value="Genomic_DNA"/>
</dbReference>
<protein>
    <recommendedName>
        <fullName evidence="8">Enoyl reductase (ER) domain-containing protein</fullName>
    </recommendedName>
</protein>
<dbReference type="SUPFAM" id="SSF51735">
    <property type="entry name" value="NAD(P)-binding Rossmann-fold domains"/>
    <property type="match status" value="1"/>
</dbReference>
<organism evidence="9 10">
    <name type="scientific">Dothistroma septosporum (strain NZE10 / CBS 128990)</name>
    <name type="common">Red band needle blight fungus</name>
    <name type="synonym">Mycosphaerella pini</name>
    <dbReference type="NCBI Taxonomy" id="675120"/>
    <lineage>
        <taxon>Eukaryota</taxon>
        <taxon>Fungi</taxon>
        <taxon>Dikarya</taxon>
        <taxon>Ascomycota</taxon>
        <taxon>Pezizomycotina</taxon>
        <taxon>Dothideomycetes</taxon>
        <taxon>Dothideomycetidae</taxon>
        <taxon>Mycosphaerellales</taxon>
        <taxon>Mycosphaerellaceae</taxon>
        <taxon>Dothistroma</taxon>
    </lineage>
</organism>
<keyword evidence="4 7" id="KW-0862">Zinc</keyword>
<sequence length="358" mass="37400">MVDIPKKHKACIYDEPGKVSTKIVELDTPEPGPGEVLINLTHSGVCHSDLGVMTNRWAGLPYPTQPGQVGGHEGVGKVVKMGPGAEQSSVKVGDRVGIKWISAICDSCPACHAGHDGVCFNQKVSGYYTPGTFQQYVLGPASYVTPIPESLPSDAAAPMLCAGVTVYSALRKSGAKAGDWVVLLGAGGGLGHLAVQIAARGMGMRVIGIDAGNKQDLVKECGAEVFIDHTQGKAEEEVKKVTGGLGAQAVLVLTAANGAYASAMGLLKFGGTCVCVGLPEGELKPIATAYPQFLVAKAQTIKGVAVGDRKDAIETLEFAERGLVKTHFTVAKMEQLTETFEKMDRGELIGRVVLDLSD</sequence>
<feature type="domain" description="Enoyl reductase (ER)" evidence="8">
    <location>
        <begin position="18"/>
        <end position="354"/>
    </location>
</feature>
<dbReference type="AlphaFoldDB" id="N1Q2K0"/>
<dbReference type="InterPro" id="IPR013154">
    <property type="entry name" value="ADH-like_N"/>
</dbReference>
<dbReference type="InterPro" id="IPR020843">
    <property type="entry name" value="ER"/>
</dbReference>
<evidence type="ECO:0000256" key="1">
    <source>
        <dbReference type="ARBA" id="ARBA00001947"/>
    </source>
</evidence>
<dbReference type="Gene3D" id="3.40.50.720">
    <property type="entry name" value="NAD(P)-binding Rossmann-like Domain"/>
    <property type="match status" value="1"/>
</dbReference>
<dbReference type="InterPro" id="IPR013149">
    <property type="entry name" value="ADH-like_C"/>
</dbReference>
<dbReference type="CDD" id="cd08297">
    <property type="entry name" value="CAD3"/>
    <property type="match status" value="1"/>
</dbReference>
<evidence type="ECO:0000256" key="3">
    <source>
        <dbReference type="ARBA" id="ARBA00022723"/>
    </source>
</evidence>
<comment type="cofactor">
    <cofactor evidence="1 7">
        <name>Zn(2+)</name>
        <dbReference type="ChEBI" id="CHEBI:29105"/>
    </cofactor>
</comment>
<dbReference type="GO" id="GO:0004022">
    <property type="term" value="F:alcohol dehydrogenase (NAD+) activity"/>
    <property type="evidence" value="ECO:0007669"/>
    <property type="project" value="TreeGrafter"/>
</dbReference>
<dbReference type="InterPro" id="IPR036291">
    <property type="entry name" value="NAD(P)-bd_dom_sf"/>
</dbReference>
<evidence type="ECO:0000256" key="4">
    <source>
        <dbReference type="ARBA" id="ARBA00022833"/>
    </source>
</evidence>
<dbReference type="STRING" id="675120.N1Q2K0"/>
<evidence type="ECO:0000256" key="5">
    <source>
        <dbReference type="ARBA" id="ARBA00023002"/>
    </source>
</evidence>
<dbReference type="Proteomes" id="UP000016933">
    <property type="component" value="Unassembled WGS sequence"/>
</dbReference>
<dbReference type="PANTHER" id="PTHR42940:SF5">
    <property type="entry name" value="ALCOHOL DEHYDROGENASE 2"/>
    <property type="match status" value="1"/>
</dbReference>
<evidence type="ECO:0000256" key="6">
    <source>
        <dbReference type="ARBA" id="ARBA00023027"/>
    </source>
</evidence>
<evidence type="ECO:0000259" key="8">
    <source>
        <dbReference type="SMART" id="SM00829"/>
    </source>
</evidence>